<evidence type="ECO:0000313" key="5">
    <source>
        <dbReference type="Proteomes" id="UP000009229"/>
    </source>
</evidence>
<dbReference type="Gene3D" id="2.40.50.140">
    <property type="entry name" value="Nucleic acid-binding proteins"/>
    <property type="match status" value="1"/>
</dbReference>
<evidence type="ECO:0000256" key="3">
    <source>
        <dbReference type="SAM" id="MobiDB-lite"/>
    </source>
</evidence>
<gene>
    <name evidence="4" type="ordered locus">Desku_0903</name>
</gene>
<sequence>MGMNICVLSGYLYWPYDRDSNSSPENGEVLTSQGGNKYVRFTLRTDSLRKGEDGKYKKMNVDCIAYNNTAENLVQNFKKGSPIEVVGRLDLDIYEDRNGIKRVRTTIVVDRVNFPPREWEQNGNRSSSLPGEPKKRAADDVPPDPWGEEEVNFDDIPF</sequence>
<feature type="region of interest" description="Disordered" evidence="3">
    <location>
        <begin position="117"/>
        <end position="158"/>
    </location>
</feature>
<reference evidence="5" key="1">
    <citation type="submission" date="2011-05" db="EMBL/GenBank/DDBJ databases">
        <title>Complete sequence of Desulfotomaculum kuznetsovii DSM 6115.</title>
        <authorList>
            <person name="Lucas S."/>
            <person name="Han J."/>
            <person name="Lapidus A."/>
            <person name="Cheng J.-F."/>
            <person name="Goodwin L."/>
            <person name="Pitluck S."/>
            <person name="Peters L."/>
            <person name="Mikhailova N."/>
            <person name="Lu M."/>
            <person name="Saunders E."/>
            <person name="Han C."/>
            <person name="Tapia R."/>
            <person name="Land M."/>
            <person name="Hauser L."/>
            <person name="Kyrpides N."/>
            <person name="Ivanova N."/>
            <person name="Pagani I."/>
            <person name="Nazina T."/>
            <person name="Ivanova A."/>
            <person name="Parshina S."/>
            <person name="Kuever J."/>
            <person name="Muyzer G."/>
            <person name="Plugge C."/>
            <person name="Stams A."/>
            <person name="Woyke T."/>
        </authorList>
    </citation>
    <scope>NUCLEOTIDE SEQUENCE [LARGE SCALE GENOMIC DNA]</scope>
    <source>
        <strain evidence="5">DSM 6115 / VKM B-1805 / 17</strain>
    </source>
</reference>
<accession>A0AAU8PLX1</accession>
<dbReference type="Proteomes" id="UP000009229">
    <property type="component" value="Chromosome"/>
</dbReference>
<name>A0AAU8PLX1_DESK7</name>
<feature type="compositionally biased region" description="Acidic residues" evidence="3">
    <location>
        <begin position="146"/>
        <end position="158"/>
    </location>
</feature>
<evidence type="ECO:0000256" key="2">
    <source>
        <dbReference type="PROSITE-ProRule" id="PRU00252"/>
    </source>
</evidence>
<proteinExistence type="predicted"/>
<dbReference type="CDD" id="cd04496">
    <property type="entry name" value="SSB_OBF"/>
    <property type="match status" value="1"/>
</dbReference>
<organism evidence="4 5">
    <name type="scientific">Desulfofundulus kuznetsovii (strain DSM 6115 / VKM B-1805 / 17)</name>
    <name type="common">Desulfotomaculum kuznetsovii</name>
    <dbReference type="NCBI Taxonomy" id="760568"/>
    <lineage>
        <taxon>Bacteria</taxon>
        <taxon>Bacillati</taxon>
        <taxon>Bacillota</taxon>
        <taxon>Clostridia</taxon>
        <taxon>Eubacteriales</taxon>
        <taxon>Peptococcaceae</taxon>
        <taxon>Desulfofundulus</taxon>
    </lineage>
</organism>
<dbReference type="RefSeq" id="WP_013822017.1">
    <property type="nucleotide sequence ID" value="NC_015573.1"/>
</dbReference>
<dbReference type="AlphaFoldDB" id="A0AAU8PLX1"/>
<dbReference type="InterPro" id="IPR012340">
    <property type="entry name" value="NA-bd_OB-fold"/>
</dbReference>
<protein>
    <submittedName>
        <fullName evidence="4">Single-strand binding protein</fullName>
    </submittedName>
</protein>
<evidence type="ECO:0000256" key="1">
    <source>
        <dbReference type="ARBA" id="ARBA00023125"/>
    </source>
</evidence>
<dbReference type="Pfam" id="PF00436">
    <property type="entry name" value="SSB"/>
    <property type="match status" value="1"/>
</dbReference>
<dbReference type="EMBL" id="CP002770">
    <property type="protein sequence ID" value="AEG14502.1"/>
    <property type="molecule type" value="Genomic_DNA"/>
</dbReference>
<dbReference type="GO" id="GO:0003697">
    <property type="term" value="F:single-stranded DNA binding"/>
    <property type="evidence" value="ECO:0007669"/>
    <property type="project" value="InterPro"/>
</dbReference>
<keyword evidence="5" id="KW-1185">Reference proteome</keyword>
<keyword evidence="1 2" id="KW-0238">DNA-binding</keyword>
<dbReference type="KEGG" id="dku:Desku_0903"/>
<dbReference type="SUPFAM" id="SSF50249">
    <property type="entry name" value="Nucleic acid-binding proteins"/>
    <property type="match status" value="1"/>
</dbReference>
<dbReference type="InterPro" id="IPR000424">
    <property type="entry name" value="Primosome_PriB/ssb"/>
</dbReference>
<evidence type="ECO:0000313" key="4">
    <source>
        <dbReference type="EMBL" id="AEG14502.1"/>
    </source>
</evidence>
<dbReference type="PROSITE" id="PS50935">
    <property type="entry name" value="SSB"/>
    <property type="match status" value="1"/>
</dbReference>